<dbReference type="GO" id="GO:0046983">
    <property type="term" value="F:protein dimerization activity"/>
    <property type="evidence" value="ECO:0007669"/>
    <property type="project" value="InterPro"/>
</dbReference>
<accession>A0A6J1GFS8</accession>
<dbReference type="InterPro" id="IPR052610">
    <property type="entry name" value="bHLH_transcription_regulator"/>
</dbReference>
<dbReference type="Gene3D" id="4.10.280.10">
    <property type="entry name" value="Helix-loop-helix DNA-binding domain"/>
    <property type="match status" value="1"/>
</dbReference>
<keyword evidence="2" id="KW-0805">Transcription regulation</keyword>
<dbReference type="GO" id="GO:0005634">
    <property type="term" value="C:nucleus"/>
    <property type="evidence" value="ECO:0007669"/>
    <property type="project" value="UniProtKB-SubCell"/>
</dbReference>
<proteinExistence type="predicted"/>
<feature type="compositionally biased region" description="Polar residues" evidence="5">
    <location>
        <begin position="65"/>
        <end position="80"/>
    </location>
</feature>
<feature type="domain" description="BHLH" evidence="6">
    <location>
        <begin position="170"/>
        <end position="219"/>
    </location>
</feature>
<dbReference type="Pfam" id="PF00010">
    <property type="entry name" value="HLH"/>
    <property type="match status" value="1"/>
</dbReference>
<dbReference type="SUPFAM" id="SSF47459">
    <property type="entry name" value="HLH, helix-loop-helix DNA-binding domain"/>
    <property type="match status" value="1"/>
</dbReference>
<evidence type="ECO:0000256" key="2">
    <source>
        <dbReference type="ARBA" id="ARBA00023015"/>
    </source>
</evidence>
<dbReference type="KEGG" id="cmos:111453555"/>
<gene>
    <name evidence="8" type="primary">LOC111453555</name>
</gene>
<sequence length="349" mass="38295">MEISSAKWLSDMDLESAFMDDFEMNPFECTLDELSFQTFSDESHTSHLDLENSVQTPPPPPAKQPRTSGSWNNSSTTRQIASMAASSSSSHIISFGNSHSSSPPASNKLVGNNGNYSNVKPKFEIGCEGNIDLSSVIPQGSYENNPNCSPKYDGVGMKRGASAMNYRTALVAQDHVIAERKRREKLSQRFVALSALIPHLKKMDKASILGDAITYIKDLQDRLKVADEEAAKSRVESVVFVNRSEDVSAVVEDDSSEENSSSDRAIPEIEARVSGKDVLLKIHGKKCKGCLSNILNHIEELNLTVLNSSALPFGNFRIDITIIAQMGDGFSMTVKELVQKLRQACLQFV</sequence>
<dbReference type="AlphaFoldDB" id="A0A6J1GFS8"/>
<evidence type="ECO:0000313" key="7">
    <source>
        <dbReference type="Proteomes" id="UP000504609"/>
    </source>
</evidence>
<dbReference type="PROSITE" id="PS50888">
    <property type="entry name" value="BHLH"/>
    <property type="match status" value="1"/>
</dbReference>
<comment type="subcellular location">
    <subcellularLocation>
        <location evidence="1">Nucleus</location>
    </subcellularLocation>
</comment>
<evidence type="ECO:0000256" key="4">
    <source>
        <dbReference type="ARBA" id="ARBA00023242"/>
    </source>
</evidence>
<dbReference type="InterPro" id="IPR011598">
    <property type="entry name" value="bHLH_dom"/>
</dbReference>
<dbReference type="PANTHER" id="PTHR45959">
    <property type="entry name" value="BHLH TRANSCRIPTION FACTOR"/>
    <property type="match status" value="1"/>
</dbReference>
<dbReference type="GeneID" id="111453555"/>
<dbReference type="SMART" id="SM00353">
    <property type="entry name" value="HLH"/>
    <property type="match status" value="1"/>
</dbReference>
<evidence type="ECO:0000256" key="3">
    <source>
        <dbReference type="ARBA" id="ARBA00023163"/>
    </source>
</evidence>
<reference evidence="8" key="1">
    <citation type="submission" date="2025-08" db="UniProtKB">
        <authorList>
            <consortium name="RefSeq"/>
        </authorList>
    </citation>
    <scope>IDENTIFICATION</scope>
    <source>
        <tissue evidence="8">Young leaves</tissue>
    </source>
</reference>
<keyword evidence="3" id="KW-0804">Transcription</keyword>
<protein>
    <submittedName>
        <fullName evidence="8">Transcription factor bHLH19-like</fullName>
    </submittedName>
</protein>
<dbReference type="InterPro" id="IPR036638">
    <property type="entry name" value="HLH_DNA-bd_sf"/>
</dbReference>
<keyword evidence="4" id="KW-0539">Nucleus</keyword>
<evidence type="ECO:0000256" key="1">
    <source>
        <dbReference type="ARBA" id="ARBA00004123"/>
    </source>
</evidence>
<feature type="region of interest" description="Disordered" evidence="5">
    <location>
        <begin position="42"/>
        <end position="83"/>
    </location>
</feature>
<dbReference type="RefSeq" id="XP_022950460.1">
    <property type="nucleotide sequence ID" value="XM_023094692.1"/>
</dbReference>
<evidence type="ECO:0000256" key="5">
    <source>
        <dbReference type="SAM" id="MobiDB-lite"/>
    </source>
</evidence>
<dbReference type="Proteomes" id="UP000504609">
    <property type="component" value="Unplaced"/>
</dbReference>
<organism evidence="7 8">
    <name type="scientific">Cucurbita moschata</name>
    <name type="common">Winter crookneck squash</name>
    <name type="synonym">Cucurbita pepo var. moschata</name>
    <dbReference type="NCBI Taxonomy" id="3662"/>
    <lineage>
        <taxon>Eukaryota</taxon>
        <taxon>Viridiplantae</taxon>
        <taxon>Streptophyta</taxon>
        <taxon>Embryophyta</taxon>
        <taxon>Tracheophyta</taxon>
        <taxon>Spermatophyta</taxon>
        <taxon>Magnoliopsida</taxon>
        <taxon>eudicotyledons</taxon>
        <taxon>Gunneridae</taxon>
        <taxon>Pentapetalae</taxon>
        <taxon>rosids</taxon>
        <taxon>fabids</taxon>
        <taxon>Cucurbitales</taxon>
        <taxon>Cucurbitaceae</taxon>
        <taxon>Cucurbiteae</taxon>
        <taxon>Cucurbita</taxon>
    </lineage>
</organism>
<evidence type="ECO:0000259" key="6">
    <source>
        <dbReference type="PROSITE" id="PS50888"/>
    </source>
</evidence>
<evidence type="ECO:0000313" key="8">
    <source>
        <dbReference type="RefSeq" id="XP_022950460.1"/>
    </source>
</evidence>
<keyword evidence="7" id="KW-1185">Reference proteome</keyword>
<dbReference type="PANTHER" id="PTHR45959:SF73">
    <property type="entry name" value="TRANSCRIPTION FACTOR BHLH25"/>
    <property type="match status" value="1"/>
</dbReference>
<name>A0A6J1GFS8_CUCMO</name>